<dbReference type="GO" id="GO:0007623">
    <property type="term" value="P:circadian rhythm"/>
    <property type="evidence" value="ECO:0007669"/>
    <property type="project" value="InterPro"/>
</dbReference>
<feature type="compositionally biased region" description="Polar residues" evidence="1">
    <location>
        <begin position="97"/>
        <end position="106"/>
    </location>
</feature>
<keyword evidence="3" id="KW-1185">Reference proteome</keyword>
<protein>
    <recommendedName>
        <fullName evidence="4">Frequency clock protein</fullName>
    </recommendedName>
</protein>
<dbReference type="GO" id="GO:0005737">
    <property type="term" value="C:cytoplasm"/>
    <property type="evidence" value="ECO:0007669"/>
    <property type="project" value="InterPro"/>
</dbReference>
<dbReference type="EMBL" id="PDLN01000010">
    <property type="protein sequence ID" value="RDW73805.1"/>
    <property type="molecule type" value="Genomic_DNA"/>
</dbReference>
<feature type="compositionally biased region" description="Basic and acidic residues" evidence="1">
    <location>
        <begin position="411"/>
        <end position="424"/>
    </location>
</feature>
<feature type="compositionally biased region" description="Polar residues" evidence="1">
    <location>
        <begin position="50"/>
        <end position="78"/>
    </location>
</feature>
<reference evidence="2 3" key="1">
    <citation type="journal article" date="2018" name="IMA Fungus">
        <title>IMA Genome-F 9: Draft genome sequence of Annulohypoxylon stygium, Aspergillus mulundensis, Berkeleyomyces basicola (syn. Thielaviopsis basicola), Ceratocystis smalleyi, two Cercospora beticola strains, Coleophoma cylindrospora, Fusarium fracticaudum, Phialophora cf. hyalina, and Morchella septimelata.</title>
        <authorList>
            <person name="Wingfield B.D."/>
            <person name="Bills G.F."/>
            <person name="Dong Y."/>
            <person name="Huang W."/>
            <person name="Nel W.J."/>
            <person name="Swalarsk-Parry B.S."/>
            <person name="Vaghefi N."/>
            <person name="Wilken P.M."/>
            <person name="An Z."/>
            <person name="de Beer Z.W."/>
            <person name="De Vos L."/>
            <person name="Chen L."/>
            <person name="Duong T.A."/>
            <person name="Gao Y."/>
            <person name="Hammerbacher A."/>
            <person name="Kikkert J.R."/>
            <person name="Li Y."/>
            <person name="Li H."/>
            <person name="Li K."/>
            <person name="Li Q."/>
            <person name="Liu X."/>
            <person name="Ma X."/>
            <person name="Naidoo K."/>
            <person name="Pethybridge S.J."/>
            <person name="Sun J."/>
            <person name="Steenkamp E.T."/>
            <person name="van der Nest M.A."/>
            <person name="van Wyk S."/>
            <person name="Wingfield M.J."/>
            <person name="Xiong C."/>
            <person name="Yue Q."/>
            <person name="Zhang X."/>
        </authorList>
    </citation>
    <scope>NUCLEOTIDE SEQUENCE [LARGE SCALE GENOMIC DNA]</scope>
    <source>
        <strain evidence="2 3">BP5796</strain>
    </source>
</reference>
<feature type="compositionally biased region" description="Polar residues" evidence="1">
    <location>
        <begin position="400"/>
        <end position="410"/>
    </location>
</feature>
<feature type="region of interest" description="Disordered" evidence="1">
    <location>
        <begin position="908"/>
        <end position="936"/>
    </location>
</feature>
<feature type="region of interest" description="Disordered" evidence="1">
    <location>
        <begin position="196"/>
        <end position="272"/>
    </location>
</feature>
<evidence type="ECO:0000256" key="1">
    <source>
        <dbReference type="SAM" id="MobiDB-lite"/>
    </source>
</evidence>
<accession>A0A3D8RID3</accession>
<feature type="compositionally biased region" description="Low complexity" evidence="1">
    <location>
        <begin position="222"/>
        <end position="240"/>
    </location>
</feature>
<feature type="region of interest" description="Disordered" evidence="1">
    <location>
        <begin position="498"/>
        <end position="553"/>
    </location>
</feature>
<feature type="region of interest" description="Disordered" evidence="1">
    <location>
        <begin position="369"/>
        <end position="424"/>
    </location>
</feature>
<feature type="compositionally biased region" description="Basic and acidic residues" evidence="1">
    <location>
        <begin position="369"/>
        <end position="386"/>
    </location>
</feature>
<evidence type="ECO:0000313" key="3">
    <source>
        <dbReference type="Proteomes" id="UP000256328"/>
    </source>
</evidence>
<feature type="region of interest" description="Disordered" evidence="1">
    <location>
        <begin position="320"/>
        <end position="357"/>
    </location>
</feature>
<dbReference type="AlphaFoldDB" id="A0A3D8RID3"/>
<organism evidence="2 3">
    <name type="scientific">Coleophoma crateriformis</name>
    <dbReference type="NCBI Taxonomy" id="565419"/>
    <lineage>
        <taxon>Eukaryota</taxon>
        <taxon>Fungi</taxon>
        <taxon>Dikarya</taxon>
        <taxon>Ascomycota</taxon>
        <taxon>Pezizomycotina</taxon>
        <taxon>Leotiomycetes</taxon>
        <taxon>Helotiales</taxon>
        <taxon>Dermateaceae</taxon>
        <taxon>Coleophoma</taxon>
    </lineage>
</organism>
<dbReference type="GO" id="GO:0005634">
    <property type="term" value="C:nucleus"/>
    <property type="evidence" value="ECO:0007669"/>
    <property type="project" value="InterPro"/>
</dbReference>
<dbReference type="InterPro" id="IPR018554">
    <property type="entry name" value="FRQ"/>
</dbReference>
<evidence type="ECO:0008006" key="4">
    <source>
        <dbReference type="Google" id="ProtNLM"/>
    </source>
</evidence>
<dbReference type="Proteomes" id="UP000256328">
    <property type="component" value="Unassembled WGS sequence"/>
</dbReference>
<feature type="region of interest" description="Disordered" evidence="1">
    <location>
        <begin position="118"/>
        <end position="137"/>
    </location>
</feature>
<name>A0A3D8RID3_9HELO</name>
<dbReference type="GO" id="GO:0006355">
    <property type="term" value="P:regulation of DNA-templated transcription"/>
    <property type="evidence" value="ECO:0007669"/>
    <property type="project" value="InterPro"/>
</dbReference>
<gene>
    <name evidence="2" type="ORF">BP5796_07247</name>
</gene>
<feature type="compositionally biased region" description="Polar residues" evidence="1">
    <location>
        <begin position="119"/>
        <end position="134"/>
    </location>
</feature>
<feature type="region of interest" description="Disordered" evidence="1">
    <location>
        <begin position="50"/>
        <end position="106"/>
    </location>
</feature>
<dbReference type="Pfam" id="PF09421">
    <property type="entry name" value="FRQ"/>
    <property type="match status" value="1"/>
</dbReference>
<comment type="caution">
    <text evidence="2">The sequence shown here is derived from an EMBL/GenBank/DDBJ whole genome shotgun (WGS) entry which is preliminary data.</text>
</comment>
<evidence type="ECO:0000313" key="2">
    <source>
        <dbReference type="EMBL" id="RDW73805.1"/>
    </source>
</evidence>
<feature type="compositionally biased region" description="Polar residues" evidence="1">
    <location>
        <begin position="241"/>
        <end position="262"/>
    </location>
</feature>
<dbReference type="OrthoDB" id="2536795at2759"/>
<sequence length="1002" mass="109659">MSNPSTIKKHPRRTPAHLSVSLRHESFSESSPAPNAKLASNLVAGSSSLTRDAANESRNATSSISVNAQRWFEQSNEHPPTGKDRAYEDNEPPFFQDQGSNSSNSTLEHRRINLRLRNVQRSQNLTHSGTNGSGSDDYRSVIDDLTIENRKLKEKLRRYEASYNMQLEKDKLFELKVHGLPTRKKRELEDTLRAFASNMDGSAGTPSKRSRRSMPGMYGTEKSSSGTGSKNNSTSSTSNSRPINSDSAYASMSTSGPTSNSKLGKVKPDNRNNNVFKTLEEQKVQSFLHDIPQGLLAGNPTDMTEKQKKKEVVRRLERLFTGKSNGVRGDHSQPLQQQEVSKSAARADRAAKNEPLSCEGVREAHILRGRMEVDSPKAADNARECSDGSSINENHDSGSLVPSGSASPEQRPTRPLDLDPDREQIPSDNVEYIRHLGLSTPQLITENSSDVELDADGWVYLNLLFGMAQLHILSVSTDFVKSAVAEVSEKFQLSPDGRKIRWRGGTEGTYMSSGTSESEGNHQQDSPVESDSHEENRGKRPKMNMGLDSSRLSVPVRTRDPKAGLGITKASNIFHYKPIFRHQTSSDEDLSSYDGSGSRQSYFSDTGMISEAMDSRAYGSGARSSRRKRDGPIVFYSGAQFCVDYSGDRDGILTPQHNTNHSQTVLGAETCVASRAVLGRTPSGSFLAARPFKDYSIGPAFLQTPETRPKTPDLLKEDDYEDFEFMPGWALPKTSQRNRLQAFTASGLGGTRPADHFAISVKTRRTKLDDHLHTEIAASSAAPPHSRKFLRKLQTSSLQSSLPEGIDRMQGLRSASSDLSLESSISTAVETPVRIEAISTSQAHSLEPSFLPAPTYLSNFGNSEDESDVASSIASSGVFPLRQTRPYPAYNSTNEHNFGDVAMGDVVDEDYEDDNGDEDDDDAVVDSVDDDDDDSSIDFLAHARDIDPDTIAAREEEFESHAKKRFLKEIPAGSSAATIDGGSGYSSEIVTVGSASSQSLPA</sequence>
<feature type="region of interest" description="Disordered" evidence="1">
    <location>
        <begin position="1"/>
        <end position="36"/>
    </location>
</feature>
<proteinExistence type="predicted"/>
<feature type="compositionally biased region" description="Polar residues" evidence="1">
    <location>
        <begin position="509"/>
        <end position="529"/>
    </location>
</feature>